<organism evidence="1 2">
    <name type="scientific">Chimaeribacter coloradensis</name>
    <dbReference type="NCBI Taxonomy" id="2060068"/>
    <lineage>
        <taxon>Bacteria</taxon>
        <taxon>Pseudomonadati</taxon>
        <taxon>Pseudomonadota</taxon>
        <taxon>Gammaproteobacteria</taxon>
        <taxon>Enterobacterales</taxon>
        <taxon>Yersiniaceae</taxon>
        <taxon>Chimaeribacter</taxon>
    </lineage>
</organism>
<dbReference type="SUPFAM" id="SSF69360">
    <property type="entry name" value="Cell wall binding repeat"/>
    <property type="match status" value="1"/>
</dbReference>
<dbReference type="EMBL" id="PJZH01000001">
    <property type="protein sequence ID" value="PLR40490.1"/>
    <property type="molecule type" value="Genomic_DNA"/>
</dbReference>
<protein>
    <recommendedName>
        <fullName evidence="3">WG repeat-containing protein</fullName>
    </recommendedName>
</protein>
<name>A0A2N5ED81_9GAMM</name>
<accession>A0A2N5ED81</accession>
<evidence type="ECO:0000313" key="1">
    <source>
        <dbReference type="EMBL" id="PLR40490.1"/>
    </source>
</evidence>
<dbReference type="RefSeq" id="WP_101821919.1">
    <property type="nucleotide sequence ID" value="NZ_PJZH01000001.1"/>
</dbReference>
<dbReference type="Proteomes" id="UP000234503">
    <property type="component" value="Unassembled WGS sequence"/>
</dbReference>
<dbReference type="PANTHER" id="PTHR37841:SF1">
    <property type="entry name" value="DUF3298 DOMAIN-CONTAINING PROTEIN"/>
    <property type="match status" value="1"/>
</dbReference>
<gene>
    <name evidence="1" type="ORF">CYR32_01735</name>
</gene>
<sequence length="910" mass="97538">MHHAEHFTRAGALSALALAINAIFLFPASADEGWLKGCTHVQGEQACQQPFQQGLSPVLLGSGKEKQGSWGYLDTTGHLAIDPAFSDAQGFSNGLAAVAQNGRYGYIDQRGNWVIPARFSRATPFNAEGTALVEADGRLLLIDKQGAVTRTLPFAVNPESAGFVGGQSLASVQMQIAPALWQADTNRALALPDDVMALEAPQSGLTPVQQRDSRTSGYWGYLDETGRWAIEPMSIKSRTLPVLNGDTLAVQGKNGWAFINRQGAVRSKQTYKAVTALPEGNWLVTTQEGARQLLNAALEKQQDLPAGLDATLRPWHQWWVGTSDQGVVMIGPQNSVQLIKADNARLDIQPQALWITQGKENPRLVQIVDSRGVSLLSEATLKALAGYQVKLLGGQPSPDDAQAEQRLPLAVLTPSDKKQPPALLTAHGEIFSDPQWAAIESDTAAPLRIRTQTQKTGAVDANGQWVIPPQFVQIQPFEGAYGWATVTDGKTESRRIIDRSGNVMDVPTRTLQMAKGLSGGLLLTAAGEGAQQRWGLWDIAGKREIIAPVYEQIEPFSNGYALARSGTAWGVINPAGGWAIAPDAEQSEKPLAMGNGLYLTTTGTGEARRYQLVSAENGLPLAEDLLEKPRAVGRDHWLVKPAEGGVALLDGEGRTVMAKAVPVEKANIEGDRVLLNFGQRFGAINAQGEWQVAPIYTAPLAFTGPRQWAVAQRDQRTTLIDSHGGQPIPDAPGAVPLVGMVRVADNDPAAQQSVLRDFSGREIQRFAGLDSLVTATASEGLVGLRGADNRYGFVNAEGKTVVAPAFDQLGPLKNARARAVKRATFGPLNGYIDKTGRFVIKPAYSDAGEFSDHRAWVVHKGVTQMIDTNGKVQAQLLVRCNQRIVTDAKGHPVWPAKAVTCAGSPQGAGK</sequence>
<dbReference type="AlphaFoldDB" id="A0A2N5ED81"/>
<reference evidence="1 2" key="1">
    <citation type="submission" date="2017-12" db="EMBL/GenBank/DDBJ databases">
        <title>Characterization of six clinical isolates of Enterochimera gen. nov., a novel genus of the Yersiniaciae family and the three species Enterochimera arupensis sp. nov., Enterochimera coloradensis sp. nov, and Enterochimera californica sp. nov.</title>
        <authorList>
            <person name="Rossi A."/>
            <person name="Fisher M."/>
        </authorList>
    </citation>
    <scope>NUCLEOTIDE SEQUENCE [LARGE SCALE GENOMIC DNA]</scope>
    <source>
        <strain evidence="2">2016-Iso4</strain>
    </source>
</reference>
<dbReference type="OrthoDB" id="5380961at2"/>
<evidence type="ECO:0000313" key="2">
    <source>
        <dbReference type="Proteomes" id="UP000234503"/>
    </source>
</evidence>
<dbReference type="Pfam" id="PF14903">
    <property type="entry name" value="WG_beta_rep"/>
    <property type="match status" value="5"/>
</dbReference>
<comment type="caution">
    <text evidence="1">The sequence shown here is derived from an EMBL/GenBank/DDBJ whole genome shotgun (WGS) entry which is preliminary data.</text>
</comment>
<evidence type="ECO:0008006" key="3">
    <source>
        <dbReference type="Google" id="ProtNLM"/>
    </source>
</evidence>
<dbReference type="PANTHER" id="PTHR37841">
    <property type="entry name" value="GLR2918 PROTEIN"/>
    <property type="match status" value="1"/>
</dbReference>
<keyword evidence="2" id="KW-1185">Reference proteome</keyword>
<proteinExistence type="predicted"/>
<dbReference type="InterPro" id="IPR032774">
    <property type="entry name" value="WG_beta_rep"/>
</dbReference>